<dbReference type="Proteomes" id="UP001255601">
    <property type="component" value="Unassembled WGS sequence"/>
</dbReference>
<comment type="caution">
    <text evidence="1">The sequence shown here is derived from an EMBL/GenBank/DDBJ whole genome shotgun (WGS) entry which is preliminary data.</text>
</comment>
<evidence type="ECO:0000313" key="1">
    <source>
        <dbReference type="EMBL" id="MDR6102265.1"/>
    </source>
</evidence>
<proteinExistence type="predicted"/>
<sequence length="194" mass="22307">MIIVNDTREAVQVIKGSRRILVMGCSGNGKSTLSKGLSERLGLPPISCDRDIFWLPGWKLRPRPEIVERMTAFAAKDRWIIDGNSPGTLPLRLPRTEAVIWLHFSRWVSLISVVKRWLRYRGKVRPEMADGCPEKIDAKFLSYIWNFEKAESPEIMQHLEAAREDLPVIIIRSYHDTNRMLSDLDSAIGREPRL</sequence>
<dbReference type="RefSeq" id="WP_309771027.1">
    <property type="nucleotide sequence ID" value="NZ_JAVIZC010000003.1"/>
</dbReference>
<dbReference type="PANTHER" id="PTHR37816">
    <property type="entry name" value="YALI0E33011P"/>
    <property type="match status" value="1"/>
</dbReference>
<evidence type="ECO:0000313" key="2">
    <source>
        <dbReference type="Proteomes" id="UP001255601"/>
    </source>
</evidence>
<dbReference type="InterPro" id="IPR052922">
    <property type="entry name" value="Cytidylate_Kinase-2"/>
</dbReference>
<gene>
    <name evidence="1" type="ORF">QE369_002462</name>
</gene>
<reference evidence="1" key="1">
    <citation type="submission" date="2023-08" db="EMBL/GenBank/DDBJ databases">
        <title>Functional and genomic diversity of the sorghum phyllosphere microbiome.</title>
        <authorList>
            <person name="Shade A."/>
        </authorList>
    </citation>
    <scope>NUCLEOTIDE SEQUENCE</scope>
    <source>
        <strain evidence="1">SORGH_AS_0974</strain>
    </source>
</reference>
<keyword evidence="1" id="KW-0418">Kinase</keyword>
<name>A0AAJ2ERJ9_9HYPH</name>
<dbReference type="EMBL" id="JAVIZC010000003">
    <property type="protein sequence ID" value="MDR6102265.1"/>
    <property type="molecule type" value="Genomic_DNA"/>
</dbReference>
<dbReference type="InterPro" id="IPR027417">
    <property type="entry name" value="P-loop_NTPase"/>
</dbReference>
<organism evidence="1 2">
    <name type="scientific">Agrobacterium larrymoorei</name>
    <dbReference type="NCBI Taxonomy" id="160699"/>
    <lineage>
        <taxon>Bacteria</taxon>
        <taxon>Pseudomonadati</taxon>
        <taxon>Pseudomonadota</taxon>
        <taxon>Alphaproteobacteria</taxon>
        <taxon>Hyphomicrobiales</taxon>
        <taxon>Rhizobiaceae</taxon>
        <taxon>Rhizobium/Agrobacterium group</taxon>
        <taxon>Agrobacterium</taxon>
    </lineage>
</organism>
<accession>A0AAJ2ERJ9</accession>
<dbReference type="PANTHER" id="PTHR37816:SF3">
    <property type="entry name" value="MODULATES DNA TOPOLOGY"/>
    <property type="match status" value="1"/>
</dbReference>
<dbReference type="GO" id="GO:0016301">
    <property type="term" value="F:kinase activity"/>
    <property type="evidence" value="ECO:0007669"/>
    <property type="project" value="UniProtKB-KW"/>
</dbReference>
<dbReference type="Gene3D" id="3.40.50.300">
    <property type="entry name" value="P-loop containing nucleotide triphosphate hydrolases"/>
    <property type="match status" value="1"/>
</dbReference>
<dbReference type="AlphaFoldDB" id="A0AAJ2ERJ9"/>
<keyword evidence="1" id="KW-0808">Transferase</keyword>
<dbReference type="SUPFAM" id="SSF52540">
    <property type="entry name" value="P-loop containing nucleoside triphosphate hydrolases"/>
    <property type="match status" value="1"/>
</dbReference>
<protein>
    <submittedName>
        <fullName evidence="1">Adenylate kinase family enzyme</fullName>
    </submittedName>
</protein>